<dbReference type="InterPro" id="IPR041401">
    <property type="entry name" value="TseB-like_dom"/>
</dbReference>
<evidence type="ECO:0000313" key="2">
    <source>
        <dbReference type="EMBL" id="KHD84516.1"/>
    </source>
</evidence>
<accession>A0A0A6VAD1</accession>
<name>A0A0A6VAD1_9BACI</name>
<dbReference type="OrthoDB" id="2381181at2"/>
<feature type="domain" description="Cell wall elongation regulator TseB-like" evidence="1">
    <location>
        <begin position="39"/>
        <end position="80"/>
    </location>
</feature>
<sequence length="149" mass="17240">MKKVLLAVGIIVAVIIVFTVTVYSQARKPYNDAYQYAQKIAGKEAHIQSVDQFYLYSGSTTYYVVVGKNNKKQEMVVWIPKKHPHQFKTMKWKDGISKTEAMNTVKRSKNPDKILSVRLGMDDQTAIWEVAYEKGNNLNYYEVPFEKHE</sequence>
<dbReference type="Pfam" id="PF17881">
    <property type="entry name" value="TseB"/>
    <property type="match status" value="1"/>
</dbReference>
<evidence type="ECO:0000259" key="1">
    <source>
        <dbReference type="Pfam" id="PF17881"/>
    </source>
</evidence>
<dbReference type="Proteomes" id="UP000030588">
    <property type="component" value="Unassembled WGS sequence"/>
</dbReference>
<dbReference type="InterPro" id="IPR046350">
    <property type="entry name" value="Cystatin_sf"/>
</dbReference>
<reference evidence="2 3" key="1">
    <citation type="submission" date="2014-10" db="EMBL/GenBank/DDBJ databases">
        <title>Draft genome of phytase producing Bacillus ginsengihumi strain M2.11.</title>
        <authorList>
            <person name="Toymentseva A."/>
            <person name="Boulygina E.A."/>
            <person name="Kazakov S.V."/>
            <person name="Kayumov I."/>
            <person name="Suleimanova A.D."/>
            <person name="Mardanova A.M."/>
            <person name="Maria S.N."/>
            <person name="Sergey M.Y."/>
            <person name="Sharipova M.R."/>
        </authorList>
    </citation>
    <scope>NUCLEOTIDE SEQUENCE [LARGE SCALE GENOMIC DNA]</scope>
    <source>
        <strain evidence="2 3">M2.11</strain>
    </source>
</reference>
<dbReference type="AlphaFoldDB" id="A0A0A6VAD1"/>
<protein>
    <recommendedName>
        <fullName evidence="1">Cell wall elongation regulator TseB-like domain-containing protein</fullName>
    </recommendedName>
</protein>
<proteinExistence type="predicted"/>
<comment type="caution">
    <text evidence="2">The sequence shown here is derived from an EMBL/GenBank/DDBJ whole genome shotgun (WGS) entry which is preliminary data.</text>
</comment>
<organism evidence="2 3">
    <name type="scientific">Heyndrickxia ginsengihumi</name>
    <dbReference type="NCBI Taxonomy" id="363870"/>
    <lineage>
        <taxon>Bacteria</taxon>
        <taxon>Bacillati</taxon>
        <taxon>Bacillota</taxon>
        <taxon>Bacilli</taxon>
        <taxon>Bacillales</taxon>
        <taxon>Bacillaceae</taxon>
        <taxon>Heyndrickxia</taxon>
    </lineage>
</organism>
<dbReference type="EMBL" id="JRUN01000055">
    <property type="protein sequence ID" value="KHD84516.1"/>
    <property type="molecule type" value="Genomic_DNA"/>
</dbReference>
<dbReference type="Gene3D" id="3.10.450.40">
    <property type="match status" value="2"/>
</dbReference>
<gene>
    <name evidence="2" type="ORF">NG54_15065</name>
</gene>
<dbReference type="RefSeq" id="WP_035355680.1">
    <property type="nucleotide sequence ID" value="NZ_JRUN01000055.1"/>
</dbReference>
<dbReference type="SUPFAM" id="SSF54403">
    <property type="entry name" value="Cystatin/monellin"/>
    <property type="match status" value="2"/>
</dbReference>
<dbReference type="STRING" id="363870.NG54_15065"/>
<evidence type="ECO:0000313" key="3">
    <source>
        <dbReference type="Proteomes" id="UP000030588"/>
    </source>
</evidence>